<protein>
    <submittedName>
        <fullName evidence="2">Uncharacterized protein</fullName>
    </submittedName>
</protein>
<dbReference type="Proteomes" id="UP001642483">
    <property type="component" value="Unassembled WGS sequence"/>
</dbReference>
<proteinExistence type="predicted"/>
<keyword evidence="3" id="KW-1185">Reference proteome</keyword>
<dbReference type="EMBL" id="CAWYQH010000103">
    <property type="protein sequence ID" value="CAK8687192.1"/>
    <property type="molecule type" value="Genomic_DNA"/>
</dbReference>
<reference evidence="2 3" key="1">
    <citation type="submission" date="2024-02" db="EMBL/GenBank/DDBJ databases">
        <authorList>
            <person name="Daric V."/>
            <person name="Darras S."/>
        </authorList>
    </citation>
    <scope>NUCLEOTIDE SEQUENCE [LARGE SCALE GENOMIC DNA]</scope>
</reference>
<comment type="caution">
    <text evidence="2">The sequence shown here is derived from an EMBL/GenBank/DDBJ whole genome shotgun (WGS) entry which is preliminary data.</text>
</comment>
<gene>
    <name evidence="2" type="ORF">CVLEPA_LOCUS19260</name>
</gene>
<keyword evidence="1" id="KW-0472">Membrane</keyword>
<evidence type="ECO:0000256" key="1">
    <source>
        <dbReference type="SAM" id="Phobius"/>
    </source>
</evidence>
<feature type="transmembrane region" description="Helical" evidence="1">
    <location>
        <begin position="37"/>
        <end position="56"/>
    </location>
</feature>
<evidence type="ECO:0000313" key="2">
    <source>
        <dbReference type="EMBL" id="CAK8687192.1"/>
    </source>
</evidence>
<accession>A0ABP0G7J4</accession>
<keyword evidence="1" id="KW-1133">Transmembrane helix</keyword>
<organism evidence="2 3">
    <name type="scientific">Clavelina lepadiformis</name>
    <name type="common">Light-bulb sea squirt</name>
    <name type="synonym">Ascidia lepadiformis</name>
    <dbReference type="NCBI Taxonomy" id="159417"/>
    <lineage>
        <taxon>Eukaryota</taxon>
        <taxon>Metazoa</taxon>
        <taxon>Chordata</taxon>
        <taxon>Tunicata</taxon>
        <taxon>Ascidiacea</taxon>
        <taxon>Aplousobranchia</taxon>
        <taxon>Clavelinidae</taxon>
        <taxon>Clavelina</taxon>
    </lineage>
</organism>
<sequence>MALKSIDKDFFITKFITPVVVITTLRSTGRMSQSSKSVTTCNIWSVVFLAFGLLLATSSHSKFLQLATTNPLTGWR</sequence>
<name>A0ABP0G7J4_CLALP</name>
<evidence type="ECO:0000313" key="3">
    <source>
        <dbReference type="Proteomes" id="UP001642483"/>
    </source>
</evidence>
<keyword evidence="1" id="KW-0812">Transmembrane</keyword>